<sequence length="275" mass="30964">MVTLLLLSLLTCTCASELSCAGHFPIKESVEIVKKLVEKYAVPVVRKDDNGVEWMNNLIVKNQGLEIDGTRYFLNDNRLPPEMTFYFDDSLLLHAVPLFVVGEDQLNNWRPDYPDKTYALTRISHQCAVGQRACGLKCCYNEVDKIQKGFLELSQDGNLSVATTYTYNDVTYSLEITDNSSSPKCSYDLSYHDVLFRRATVDGKPVSTIYFLCPERFSCCGLTCLPSADSALLRKPRKAESFSFKLDQRRKNILLVGGALLALTAFVGITFVNYR</sequence>
<proteinExistence type="predicted"/>
<dbReference type="EMBL" id="JARK01001390">
    <property type="protein sequence ID" value="EYC10609.1"/>
    <property type="molecule type" value="Genomic_DNA"/>
</dbReference>
<evidence type="ECO:0000256" key="2">
    <source>
        <dbReference type="SAM" id="SignalP"/>
    </source>
</evidence>
<dbReference type="Pfam" id="PF01705">
    <property type="entry name" value="CX"/>
    <property type="match status" value="1"/>
</dbReference>
<evidence type="ECO:0000313" key="5">
    <source>
        <dbReference type="Proteomes" id="UP000024635"/>
    </source>
</evidence>
<comment type="caution">
    <text evidence="4">The sequence shown here is derived from an EMBL/GenBank/DDBJ whole genome shotgun (WGS) entry which is preliminary data.</text>
</comment>
<keyword evidence="1" id="KW-0472">Membrane</keyword>
<keyword evidence="5" id="KW-1185">Reference proteome</keyword>
<feature type="chain" id="PRO_5012316846" description="CX domain-containing protein" evidence="2">
    <location>
        <begin position="16"/>
        <end position="275"/>
    </location>
</feature>
<protein>
    <recommendedName>
        <fullName evidence="3">CX domain-containing protein</fullName>
    </recommendedName>
</protein>
<keyword evidence="1" id="KW-1133">Transmembrane helix</keyword>
<dbReference type="AlphaFoldDB" id="A0A016U5N3"/>
<keyword evidence="1" id="KW-0812">Transmembrane</keyword>
<evidence type="ECO:0000259" key="3">
    <source>
        <dbReference type="Pfam" id="PF01705"/>
    </source>
</evidence>
<accession>A0A016U5N3</accession>
<dbReference type="Proteomes" id="UP000024635">
    <property type="component" value="Unassembled WGS sequence"/>
</dbReference>
<dbReference type="OrthoDB" id="5849779at2759"/>
<feature type="signal peptide" evidence="2">
    <location>
        <begin position="1"/>
        <end position="15"/>
    </location>
</feature>
<dbReference type="InterPro" id="IPR002619">
    <property type="entry name" value="CX"/>
</dbReference>
<organism evidence="4 5">
    <name type="scientific">Ancylostoma ceylanicum</name>
    <dbReference type="NCBI Taxonomy" id="53326"/>
    <lineage>
        <taxon>Eukaryota</taxon>
        <taxon>Metazoa</taxon>
        <taxon>Ecdysozoa</taxon>
        <taxon>Nematoda</taxon>
        <taxon>Chromadorea</taxon>
        <taxon>Rhabditida</taxon>
        <taxon>Rhabditina</taxon>
        <taxon>Rhabditomorpha</taxon>
        <taxon>Strongyloidea</taxon>
        <taxon>Ancylostomatidae</taxon>
        <taxon>Ancylostomatinae</taxon>
        <taxon>Ancylostoma</taxon>
    </lineage>
</organism>
<keyword evidence="2" id="KW-0732">Signal</keyword>
<evidence type="ECO:0000256" key="1">
    <source>
        <dbReference type="SAM" id="Phobius"/>
    </source>
</evidence>
<reference evidence="5" key="1">
    <citation type="journal article" date="2015" name="Nat. Genet.">
        <title>The genome and transcriptome of the zoonotic hookworm Ancylostoma ceylanicum identify infection-specific gene families.</title>
        <authorList>
            <person name="Schwarz E.M."/>
            <person name="Hu Y."/>
            <person name="Antoshechkin I."/>
            <person name="Miller M.M."/>
            <person name="Sternberg P.W."/>
            <person name="Aroian R.V."/>
        </authorList>
    </citation>
    <scope>NUCLEOTIDE SEQUENCE</scope>
    <source>
        <strain evidence="5">HY135</strain>
    </source>
</reference>
<feature type="domain" description="CX" evidence="3">
    <location>
        <begin position="179"/>
        <end position="224"/>
    </location>
</feature>
<feature type="transmembrane region" description="Helical" evidence="1">
    <location>
        <begin position="253"/>
        <end position="274"/>
    </location>
</feature>
<name>A0A016U5N3_9BILA</name>
<gene>
    <name evidence="4" type="primary">Acey_s0054.g2460</name>
    <name evidence="4" type="ORF">Y032_0054g2460</name>
</gene>
<evidence type="ECO:0000313" key="4">
    <source>
        <dbReference type="EMBL" id="EYC10609.1"/>
    </source>
</evidence>